<dbReference type="InterPro" id="IPR027396">
    <property type="entry name" value="DsrEFH-like"/>
</dbReference>
<organism evidence="1 2">
    <name type="scientific">Streptomyces gilvosporeus</name>
    <dbReference type="NCBI Taxonomy" id="553510"/>
    <lineage>
        <taxon>Bacteria</taxon>
        <taxon>Bacillati</taxon>
        <taxon>Actinomycetota</taxon>
        <taxon>Actinomycetes</taxon>
        <taxon>Kitasatosporales</taxon>
        <taxon>Streptomycetaceae</taxon>
        <taxon>Streptomyces</taxon>
    </lineage>
</organism>
<dbReference type="Pfam" id="PF02635">
    <property type="entry name" value="DsrE"/>
    <property type="match status" value="1"/>
</dbReference>
<dbReference type="SUPFAM" id="SSF75169">
    <property type="entry name" value="DsrEFH-like"/>
    <property type="match status" value="1"/>
</dbReference>
<evidence type="ECO:0000313" key="1">
    <source>
        <dbReference type="EMBL" id="ARF56834.1"/>
    </source>
</evidence>
<dbReference type="Gene3D" id="3.40.1260.10">
    <property type="entry name" value="DsrEFH-like"/>
    <property type="match status" value="1"/>
</dbReference>
<dbReference type="STRING" id="553510.B1H19_24055"/>
<evidence type="ECO:0000313" key="2">
    <source>
        <dbReference type="Proteomes" id="UP000192726"/>
    </source>
</evidence>
<accession>A0A1V0TV53</accession>
<protein>
    <submittedName>
        <fullName evidence="1">Sulfur reduction protein DsrE</fullName>
    </submittedName>
</protein>
<dbReference type="RefSeq" id="WP_083106858.1">
    <property type="nucleotide sequence ID" value="NZ_CP020569.1"/>
</dbReference>
<dbReference type="KEGG" id="sgv:B1H19_24055"/>
<sequence length="121" mass="12421">MAKKLVIKVTAGADAPERCSQAFTVAAVAVASGVEVSLWLTGESAWFALPGRAAEFELPHAAPLPELIDGILAGGGSITVCTQCAARRGIEQKDLIAKAGIAGAQVFVSEIMPEGVQALVY</sequence>
<dbReference type="OrthoDB" id="3476440at2"/>
<dbReference type="InterPro" id="IPR003787">
    <property type="entry name" value="Sulphur_relay_DsrE/F-like"/>
</dbReference>
<name>A0A1V0TV53_9ACTN</name>
<reference evidence="1 2" key="1">
    <citation type="submission" date="2017-04" db="EMBL/GenBank/DDBJ databases">
        <title>Complete Genome Sequence of Streptomyces gilvosporeus F607, a Capable Producer of Natamycin.</title>
        <authorList>
            <person name="Zong G."/>
            <person name="Zhong C."/>
            <person name="Fu J."/>
            <person name="Qin R."/>
            <person name="Cao G."/>
        </authorList>
    </citation>
    <scope>NUCLEOTIDE SEQUENCE [LARGE SCALE GENOMIC DNA]</scope>
    <source>
        <strain evidence="1 2">F607</strain>
    </source>
</reference>
<keyword evidence="2" id="KW-1185">Reference proteome</keyword>
<dbReference type="Proteomes" id="UP000192726">
    <property type="component" value="Chromosome"/>
</dbReference>
<dbReference type="EMBL" id="CP020569">
    <property type="protein sequence ID" value="ARF56834.1"/>
    <property type="molecule type" value="Genomic_DNA"/>
</dbReference>
<dbReference type="AlphaFoldDB" id="A0A1V0TV53"/>
<proteinExistence type="predicted"/>
<gene>
    <name evidence="1" type="ORF">B1H19_24055</name>
</gene>